<feature type="compositionally biased region" description="Low complexity" evidence="1">
    <location>
        <begin position="416"/>
        <end position="435"/>
    </location>
</feature>
<feature type="region of interest" description="Disordered" evidence="1">
    <location>
        <begin position="325"/>
        <end position="346"/>
    </location>
</feature>
<evidence type="ECO:0000256" key="1">
    <source>
        <dbReference type="SAM" id="MobiDB-lite"/>
    </source>
</evidence>
<feature type="region of interest" description="Disordered" evidence="1">
    <location>
        <begin position="280"/>
        <end position="313"/>
    </location>
</feature>
<feature type="non-terminal residue" evidence="2">
    <location>
        <position position="481"/>
    </location>
</feature>
<dbReference type="AlphaFoldDB" id="A0A0L0BT80"/>
<organism evidence="2 3">
    <name type="scientific">Lucilia cuprina</name>
    <name type="common">Green bottle fly</name>
    <name type="synonym">Australian sheep blowfly</name>
    <dbReference type="NCBI Taxonomy" id="7375"/>
    <lineage>
        <taxon>Eukaryota</taxon>
        <taxon>Metazoa</taxon>
        <taxon>Ecdysozoa</taxon>
        <taxon>Arthropoda</taxon>
        <taxon>Hexapoda</taxon>
        <taxon>Insecta</taxon>
        <taxon>Pterygota</taxon>
        <taxon>Neoptera</taxon>
        <taxon>Endopterygota</taxon>
        <taxon>Diptera</taxon>
        <taxon>Brachycera</taxon>
        <taxon>Muscomorpha</taxon>
        <taxon>Oestroidea</taxon>
        <taxon>Calliphoridae</taxon>
        <taxon>Luciliinae</taxon>
        <taxon>Lucilia</taxon>
    </lineage>
</organism>
<evidence type="ECO:0000313" key="2">
    <source>
        <dbReference type="EMBL" id="KNC22399.1"/>
    </source>
</evidence>
<feature type="region of interest" description="Disordered" evidence="1">
    <location>
        <begin position="415"/>
        <end position="435"/>
    </location>
</feature>
<feature type="compositionally biased region" description="Low complexity" evidence="1">
    <location>
        <begin position="286"/>
        <end position="297"/>
    </location>
</feature>
<feature type="compositionally biased region" description="Polar residues" evidence="1">
    <location>
        <begin position="301"/>
        <end position="312"/>
    </location>
</feature>
<dbReference type="STRING" id="7375.A0A0L0BT80"/>
<feature type="region of interest" description="Disordered" evidence="1">
    <location>
        <begin position="216"/>
        <end position="250"/>
    </location>
</feature>
<comment type="caution">
    <text evidence="2">The sequence shown here is derived from an EMBL/GenBank/DDBJ whole genome shotgun (WGS) entry which is preliminary data.</text>
</comment>
<sequence>TPNTSKDRESRAASAGPLINPNANGNIETTPTSSTTRTTGAIPKIKSLNLGSKQNSNTSQQNSNTTTTEKTTVTSLKNALTKKSSASSSSSSNTSATTAALSAGQTQKTQTSVSKSSSSQNSTMAEQNNSTLNRISKSSLQWLLVNKWLPLWMGQGTDCKVIDFNFMFSRDCVDCDAASAAAQMANPYGTPRLTGLPQDIVRFNARAEMHAAATTYSRRQNDLNTSRPMHNTLNRLREAEPSPYARRYEDPSYENVHVQWQNGFEFGRSRDYDHSIAASAATGPYQSPAAQRAPLQRARSESPTLNQRSNAYASRRLRAVNNNLTTNQTVNINPSSSSNASNNNNSVKFKESYRNFEKSSDNSNIKPNLMKAETLDVVESVATLALPKLAVSTTNESSPLEDLEGAVGGLVEMKTTNEPTPSTSSSSVASSNDMNNLDMATLSPVAQPSIELPDNDNNLPILINNLDIKSTSTMNSEQKDN</sequence>
<gene>
    <name evidence="2" type="ORF">FF38_04668</name>
</gene>
<dbReference type="OrthoDB" id="45365at2759"/>
<feature type="compositionally biased region" description="Polar residues" evidence="1">
    <location>
        <begin position="216"/>
        <end position="234"/>
    </location>
</feature>
<feature type="compositionally biased region" description="Basic and acidic residues" evidence="1">
    <location>
        <begin position="1"/>
        <end position="11"/>
    </location>
</feature>
<proteinExistence type="predicted"/>
<feature type="compositionally biased region" description="Low complexity" evidence="1">
    <location>
        <begin position="52"/>
        <end position="123"/>
    </location>
</feature>
<protein>
    <submittedName>
        <fullName evidence="2">Ring canal kelch protein</fullName>
    </submittedName>
</protein>
<keyword evidence="3" id="KW-1185">Reference proteome</keyword>
<feature type="compositionally biased region" description="Low complexity" evidence="1">
    <location>
        <begin position="29"/>
        <end position="39"/>
    </location>
</feature>
<accession>A0A0L0BT80</accession>
<dbReference type="EMBL" id="JRES01001507">
    <property type="protein sequence ID" value="KNC22399.1"/>
    <property type="molecule type" value="Genomic_DNA"/>
</dbReference>
<feature type="compositionally biased region" description="Basic and acidic residues" evidence="1">
    <location>
        <begin position="235"/>
        <end position="250"/>
    </location>
</feature>
<dbReference type="Proteomes" id="UP000037069">
    <property type="component" value="Unassembled WGS sequence"/>
</dbReference>
<feature type="region of interest" description="Disordered" evidence="1">
    <location>
        <begin position="1"/>
        <end position="130"/>
    </location>
</feature>
<reference evidence="2 3" key="1">
    <citation type="journal article" date="2015" name="Nat. Commun.">
        <title>Lucilia cuprina genome unlocks parasitic fly biology to underpin future interventions.</title>
        <authorList>
            <person name="Anstead C.A."/>
            <person name="Korhonen P.K."/>
            <person name="Young N.D."/>
            <person name="Hall R.S."/>
            <person name="Jex A.R."/>
            <person name="Murali S.C."/>
            <person name="Hughes D.S."/>
            <person name="Lee S.F."/>
            <person name="Perry T."/>
            <person name="Stroehlein A.J."/>
            <person name="Ansell B.R."/>
            <person name="Breugelmans B."/>
            <person name="Hofmann A."/>
            <person name="Qu J."/>
            <person name="Dugan S."/>
            <person name="Lee S.L."/>
            <person name="Chao H."/>
            <person name="Dinh H."/>
            <person name="Han Y."/>
            <person name="Doddapaneni H.V."/>
            <person name="Worley K.C."/>
            <person name="Muzny D.M."/>
            <person name="Ioannidis P."/>
            <person name="Waterhouse R.M."/>
            <person name="Zdobnov E.M."/>
            <person name="James P.J."/>
            <person name="Bagnall N.H."/>
            <person name="Kotze A.C."/>
            <person name="Gibbs R.A."/>
            <person name="Richards S."/>
            <person name="Batterham P."/>
            <person name="Gasser R.B."/>
        </authorList>
    </citation>
    <scope>NUCLEOTIDE SEQUENCE [LARGE SCALE GENOMIC DNA]</scope>
    <source>
        <strain evidence="2 3">LS</strain>
        <tissue evidence="2">Full body</tissue>
    </source>
</reference>
<name>A0A0L0BT80_LUCCU</name>
<evidence type="ECO:0000313" key="3">
    <source>
        <dbReference type="Proteomes" id="UP000037069"/>
    </source>
</evidence>
<feature type="non-terminal residue" evidence="2">
    <location>
        <position position="1"/>
    </location>
</feature>